<feature type="region of interest" description="Disordered" evidence="2">
    <location>
        <begin position="140"/>
        <end position="159"/>
    </location>
</feature>
<proteinExistence type="predicted"/>
<gene>
    <name evidence="3" type="ORF">CGGC5_v001973</name>
</gene>
<feature type="compositionally biased region" description="Low complexity" evidence="2">
    <location>
        <begin position="147"/>
        <end position="159"/>
    </location>
</feature>
<accession>A0A7J6JR45</accession>
<dbReference type="InParanoid" id="A0A7J6JR45"/>
<evidence type="ECO:0000313" key="4">
    <source>
        <dbReference type="Proteomes" id="UP000011096"/>
    </source>
</evidence>
<feature type="compositionally biased region" description="Basic and acidic residues" evidence="2">
    <location>
        <begin position="234"/>
        <end position="257"/>
    </location>
</feature>
<evidence type="ECO:0000256" key="2">
    <source>
        <dbReference type="SAM" id="MobiDB-lite"/>
    </source>
</evidence>
<dbReference type="Proteomes" id="UP000011096">
    <property type="component" value="Unassembled WGS sequence"/>
</dbReference>
<evidence type="ECO:0000313" key="3">
    <source>
        <dbReference type="EMBL" id="KAF4492527.1"/>
    </source>
</evidence>
<feature type="compositionally biased region" description="Polar residues" evidence="2">
    <location>
        <begin position="297"/>
        <end position="306"/>
    </location>
</feature>
<dbReference type="EMBL" id="ANPB02000001">
    <property type="protein sequence ID" value="KAF4492527.1"/>
    <property type="molecule type" value="Genomic_DNA"/>
</dbReference>
<organism evidence="3 4">
    <name type="scientific">Colletotrichum fructicola (strain Nara gc5)</name>
    <name type="common">Anthracnose fungus</name>
    <name type="synonym">Colletotrichum gloeosporioides (strain Nara gc5)</name>
    <dbReference type="NCBI Taxonomy" id="1213859"/>
    <lineage>
        <taxon>Eukaryota</taxon>
        <taxon>Fungi</taxon>
        <taxon>Dikarya</taxon>
        <taxon>Ascomycota</taxon>
        <taxon>Pezizomycotina</taxon>
        <taxon>Sordariomycetes</taxon>
        <taxon>Hypocreomycetidae</taxon>
        <taxon>Glomerellales</taxon>
        <taxon>Glomerellaceae</taxon>
        <taxon>Colletotrichum</taxon>
        <taxon>Colletotrichum gloeosporioides species complex</taxon>
    </lineage>
</organism>
<feature type="region of interest" description="Disordered" evidence="2">
    <location>
        <begin position="204"/>
        <end position="306"/>
    </location>
</feature>
<dbReference type="RefSeq" id="XP_066009925.1">
    <property type="nucleotide sequence ID" value="XM_066150907.1"/>
</dbReference>
<reference evidence="3 4" key="2">
    <citation type="submission" date="2020-04" db="EMBL/GenBank/DDBJ databases">
        <title>Genome sequencing and assembly of multiple isolates from the Colletotrichum gloeosporioides species complex.</title>
        <authorList>
            <person name="Gan P."/>
            <person name="Shirasu K."/>
        </authorList>
    </citation>
    <scope>NUCLEOTIDE SEQUENCE [LARGE SCALE GENOMIC DNA]</scope>
    <source>
        <strain evidence="3 4">Nara gc5</strain>
    </source>
</reference>
<keyword evidence="1" id="KW-0175">Coiled coil</keyword>
<reference evidence="3 4" key="1">
    <citation type="submission" date="2012-08" db="EMBL/GenBank/DDBJ databases">
        <authorList>
            <person name="Gan P.H.P."/>
            <person name="Ikeda K."/>
            <person name="Irieda H."/>
            <person name="Narusaka M."/>
            <person name="O'Connell R.J."/>
            <person name="Narusaka Y."/>
            <person name="Takano Y."/>
            <person name="Kubo Y."/>
            <person name="Shirasu K."/>
        </authorList>
    </citation>
    <scope>NUCLEOTIDE SEQUENCE [LARGE SCALE GENOMIC DNA]</scope>
    <source>
        <strain evidence="3 4">Nara gc5</strain>
    </source>
</reference>
<feature type="coiled-coil region" evidence="1">
    <location>
        <begin position="872"/>
        <end position="901"/>
    </location>
</feature>
<name>A0A7J6JR45_COLFN</name>
<comment type="caution">
    <text evidence="3">The sequence shown here is derived from an EMBL/GenBank/DDBJ whole genome shotgun (WGS) entry which is preliminary data.</text>
</comment>
<keyword evidence="4" id="KW-1185">Reference proteome</keyword>
<protein>
    <submittedName>
        <fullName evidence="3">Uncharacterized protein</fullName>
    </submittedName>
</protein>
<sequence length="919" mass="102328">MVGGGQIDHFSPQDKQPSPAQDALTAPTPALAGNKQRPSESRTTSLLQSHPRLSRRPFRLETPPTFVLRQPVRHLTPSTSLPHLPLHPPPPLPHNSHRAFSPTSRPHYYERTLDFSRHDGIPVKLTLCIFVMEEQHAGDPLRDVDTTSDPASSTTLSSSELTLRFPRPQGNRHLASWISSSEPDIMNPSDATDDDHLAESSFEFINTDDDLESQDDRGTEVETEAESLSSFDYARPDDVHSLDGIERTDDTASRSDMDSDNEDDAAEDRSRASSIQYAEQSLMNPSSRVPTPPLERQSISSAPNTENITHNHVTHYFQEPNPLCSVSVIQVMAQSYLLNKGPLRILYQGDPSAKSDITDKLTSALAASPSPQEDGITGDTCDPSSKDLQVKTCTAAMETVYQGEQVYSITVDNNRTFHSEFASGGVVITPHWTVPHLAVFFVTENDDEAVRQARAVTWGFVQRHAIPHVFISSTELFEERPTEDWSDKINQHGPHRCVEFSDRDITPVRLPIDLKSFKEIDARQMNRNLAYLTGLYKTVDERETGACSELYAQSLKQLRRARQYVVSKSEDLDLWSVAQYSGLSVILITALLLGNWHLSGSSATVPGVSISAVPTPVASPTPVVPQAKTSQGSTAIAPFAELADFFADKFPESPKNYVCSADKHSRNEILVKIPSGTKTSWLAKDSISIDVLKGERSVKTKFSSTDEGIIIEIPRKEAYGVVTVAVNTTRKPKVNETFFVDFGKSAFEECLGFGKSVAAGIYSAAQRGAEQAATLASLKNSVVEDLREVSARIGEDASKTANYLKASWNPAYLTESWQQVRESRQAQDTLDWVDIKHKHAQIQSWLLWLKITHQTDKHNTYLAKAKKYMSDKKAAAETASKERLEREKLEMRARRKRERLEARCQSGFSRWTQQCKQQI</sequence>
<feature type="region of interest" description="Disordered" evidence="2">
    <location>
        <begin position="1"/>
        <end position="58"/>
    </location>
</feature>
<evidence type="ECO:0000256" key="1">
    <source>
        <dbReference type="SAM" id="Coils"/>
    </source>
</evidence>
<dbReference type="OrthoDB" id="4925544at2759"/>
<dbReference type="GeneID" id="43613082"/>
<feature type="compositionally biased region" description="Polar residues" evidence="2">
    <location>
        <begin position="272"/>
        <end position="289"/>
    </location>
</feature>
<dbReference type="AlphaFoldDB" id="A0A7J6JR45"/>